<reference evidence="2" key="1">
    <citation type="submission" date="2021-01" db="EMBL/GenBank/DDBJ databases">
        <authorList>
            <person name="Corre E."/>
            <person name="Pelletier E."/>
            <person name="Niang G."/>
            <person name="Scheremetjew M."/>
            <person name="Finn R."/>
            <person name="Kale V."/>
            <person name="Holt S."/>
            <person name="Cochrane G."/>
            <person name="Meng A."/>
            <person name="Brown T."/>
            <person name="Cohen L."/>
        </authorList>
    </citation>
    <scope>NUCLEOTIDE SEQUENCE</scope>
    <source>
        <strain evidence="2">UIO037</strain>
    </source>
</reference>
<sequence>MADDELPKPEEIEVEFQDLYRHDEEQAYLTLMSQEIKSINFPCEENYTIRLCKELVSYHNPETHPLGSFELLASNRIRSDEETLGEIFNGTPYYTDKEPAEDPDFDWVPRKEQVFSDKQLMQLSIWKKEWDDETKEYDPVDLSYSPYGYHETRKWKKLGYLDENNKLKDEGVLIAEGKITDQEMIDNYYKKQATIKTLREDYAIREKHAKEVANELKESDSVDEAIEWLKFHKEKDWNEAMKKKERMDAGETVQVEKEVNTEDENQDDED</sequence>
<evidence type="ECO:0000256" key="1">
    <source>
        <dbReference type="SAM" id="MobiDB-lite"/>
    </source>
</evidence>
<evidence type="ECO:0000313" key="2">
    <source>
        <dbReference type="EMBL" id="CAE2284399.1"/>
    </source>
</evidence>
<name>A0A7S4K579_9EUKA</name>
<feature type="compositionally biased region" description="Acidic residues" evidence="1">
    <location>
        <begin position="261"/>
        <end position="270"/>
    </location>
</feature>
<feature type="compositionally biased region" description="Basic and acidic residues" evidence="1">
    <location>
        <begin position="242"/>
        <end position="260"/>
    </location>
</feature>
<proteinExistence type="predicted"/>
<dbReference type="AlphaFoldDB" id="A0A7S4K579"/>
<accession>A0A7S4K579</accession>
<gene>
    <name evidence="2" type="ORF">CPOL0286_LOCUS18470</name>
</gene>
<feature type="region of interest" description="Disordered" evidence="1">
    <location>
        <begin position="242"/>
        <end position="270"/>
    </location>
</feature>
<dbReference type="EMBL" id="HBKO01040238">
    <property type="protein sequence ID" value="CAE2284399.1"/>
    <property type="molecule type" value="Transcribed_RNA"/>
</dbReference>
<organism evidence="2">
    <name type="scientific">Prymnesium polylepis</name>
    <dbReference type="NCBI Taxonomy" id="72548"/>
    <lineage>
        <taxon>Eukaryota</taxon>
        <taxon>Haptista</taxon>
        <taxon>Haptophyta</taxon>
        <taxon>Prymnesiophyceae</taxon>
        <taxon>Prymnesiales</taxon>
        <taxon>Prymnesiaceae</taxon>
        <taxon>Prymnesium</taxon>
    </lineage>
</organism>
<protein>
    <submittedName>
        <fullName evidence="2">Uncharacterized protein</fullName>
    </submittedName>
</protein>